<sequence>MDPVEELVHLAALLGECDDLLTFHDAEHAASLSAASSEVEALREATPHAAELQAQLQAQQFNYALAVDAVRTLQSCEDADKTFVDEPERALLKNGGKDDAVLTEHAAQLEMLQQAHAAQIDALQQTHAAQTNELVAQHDAALDAAQNEQAVLEEAREAASLEAQSARAALAAERTAHAAAATSLARTLEVLAAAVHANAQRLAPLHDRAASLENAVADACMMRDQALAASAAADAKNTQLVRIAEDATKEVDAARKQAHTLETILHERQTRFQDAHHRLAELQQVVECTVDAQANADALQRRAEAAEADVHQLREKVREAAPLRTELVQAKGEAQELSTILSMHKASAEHAEQERVHAKEQLEEATAKNYMLQHTLDTREAEVEHLKETKRRHTEQLRQLRAVEKELAQSLADVRAAPRSSAPLEERIVQLELELSAKAEEVEAADTRILAALKDAKRLAAQNKQLAARLDRAHEEPTPQARQSALQDRTNTPARAVSPGEKGARSESRFMDRLARFKPTR</sequence>
<organism evidence="3 4">
    <name type="scientific">Malassezia vespertilionis</name>
    <dbReference type="NCBI Taxonomy" id="2020962"/>
    <lineage>
        <taxon>Eukaryota</taxon>
        <taxon>Fungi</taxon>
        <taxon>Dikarya</taxon>
        <taxon>Basidiomycota</taxon>
        <taxon>Ustilaginomycotina</taxon>
        <taxon>Malasseziomycetes</taxon>
        <taxon>Malasseziales</taxon>
        <taxon>Malasseziaceae</taxon>
        <taxon>Malassezia</taxon>
    </lineage>
</organism>
<dbReference type="STRING" id="2020962.A0A2N1JHB5"/>
<feature type="coiled-coil region" evidence="1">
    <location>
        <begin position="237"/>
        <end position="264"/>
    </location>
</feature>
<feature type="compositionally biased region" description="Basic and acidic residues" evidence="2">
    <location>
        <begin position="502"/>
        <end position="515"/>
    </location>
</feature>
<keyword evidence="4" id="KW-1185">Reference proteome</keyword>
<evidence type="ECO:0000313" key="4">
    <source>
        <dbReference type="Proteomes" id="UP000232875"/>
    </source>
</evidence>
<feature type="compositionally biased region" description="Polar residues" evidence="2">
    <location>
        <begin position="480"/>
        <end position="493"/>
    </location>
</feature>
<keyword evidence="1" id="KW-0175">Coiled coil</keyword>
<gene>
    <name evidence="3" type="ORF">MVES_000161</name>
</gene>
<dbReference type="EMBL" id="KZ454987">
    <property type="protein sequence ID" value="PKI85932.1"/>
    <property type="molecule type" value="Genomic_DNA"/>
</dbReference>
<dbReference type="Proteomes" id="UP000232875">
    <property type="component" value="Unassembled WGS sequence"/>
</dbReference>
<feature type="coiled-coil region" evidence="1">
    <location>
        <begin position="128"/>
        <end position="162"/>
    </location>
</feature>
<feature type="region of interest" description="Disordered" evidence="2">
    <location>
        <begin position="470"/>
        <end position="521"/>
    </location>
</feature>
<reference evidence="3 4" key="1">
    <citation type="submission" date="2017-10" db="EMBL/GenBank/DDBJ databases">
        <title>A novel species of cold-tolerant Malassezia isolated from bats.</title>
        <authorList>
            <person name="Lorch J.M."/>
            <person name="Palmer J.M."/>
            <person name="Vanderwolf K.J."/>
            <person name="Schmidt K.Z."/>
            <person name="Verant M.L."/>
            <person name="Weller T.J."/>
            <person name="Blehert D.S."/>
        </authorList>
    </citation>
    <scope>NUCLEOTIDE SEQUENCE [LARGE SCALE GENOMIC DNA]</scope>
    <source>
        <strain evidence="3 4">NWHC:44797-103</strain>
    </source>
</reference>
<name>A0A2N1JHB5_9BASI</name>
<evidence type="ECO:0000256" key="1">
    <source>
        <dbReference type="SAM" id="Coils"/>
    </source>
</evidence>
<evidence type="ECO:0000256" key="2">
    <source>
        <dbReference type="SAM" id="MobiDB-lite"/>
    </source>
</evidence>
<evidence type="ECO:0000313" key="3">
    <source>
        <dbReference type="EMBL" id="PKI85932.1"/>
    </source>
</evidence>
<dbReference type="OrthoDB" id="10255344at2759"/>
<accession>A0A2N1JHB5</accession>
<feature type="coiled-coil region" evidence="1">
    <location>
        <begin position="289"/>
        <end position="316"/>
    </location>
</feature>
<proteinExistence type="predicted"/>
<dbReference type="AlphaFoldDB" id="A0A2N1JHB5"/>
<protein>
    <submittedName>
        <fullName evidence="3">Uncharacterized protein</fullName>
    </submittedName>
</protein>